<organism evidence="2">
    <name type="scientific">Meiothermus ruber</name>
    <dbReference type="NCBI Taxonomy" id="277"/>
    <lineage>
        <taxon>Bacteria</taxon>
        <taxon>Thermotogati</taxon>
        <taxon>Deinococcota</taxon>
        <taxon>Deinococci</taxon>
        <taxon>Thermales</taxon>
        <taxon>Thermaceae</taxon>
        <taxon>Meiothermus</taxon>
    </lineage>
</organism>
<accession>A0A7C3DW91</accession>
<proteinExistence type="predicted"/>
<dbReference type="AlphaFoldDB" id="A0A7C3DW91"/>
<reference evidence="2" key="1">
    <citation type="journal article" date="2020" name="mSystems">
        <title>Genome- and Community-Level Interaction Insights into Carbon Utilization and Element Cycling Functions of Hydrothermarchaeota in Hydrothermal Sediment.</title>
        <authorList>
            <person name="Zhou Z."/>
            <person name="Liu Y."/>
            <person name="Xu W."/>
            <person name="Pan J."/>
            <person name="Luo Z.H."/>
            <person name="Li M."/>
        </authorList>
    </citation>
    <scope>NUCLEOTIDE SEQUENCE [LARGE SCALE GENOMIC DNA]</scope>
    <source>
        <strain evidence="2">SpSt-524</strain>
    </source>
</reference>
<sequence>MQLVKIYLDYLCPFAWRGLELAYVVAPQLGLDLEIRHYSLEQGNHPENAGRPRKAPAWKLAEQPLESSPSLRAFLASHAARQQGKAAHLRFALELFRLRHQERRRLDDETLVEAVGRAGLDLERFMADLEDEESRRLELAADLEAAGELGVFGTPTFVLPSGDAAYFRFTQLTTEPELATNLWELFTAVLENGAHIETIRRPQRERASR</sequence>
<dbReference type="GO" id="GO:0016491">
    <property type="term" value="F:oxidoreductase activity"/>
    <property type="evidence" value="ECO:0007669"/>
    <property type="project" value="InterPro"/>
</dbReference>
<dbReference type="InterPro" id="IPR036249">
    <property type="entry name" value="Thioredoxin-like_sf"/>
</dbReference>
<feature type="domain" description="DSBA-like thioredoxin" evidence="1">
    <location>
        <begin position="4"/>
        <end position="162"/>
    </location>
</feature>
<dbReference type="PANTHER" id="PTHR13887:SF41">
    <property type="entry name" value="THIOREDOXIN SUPERFAMILY PROTEIN"/>
    <property type="match status" value="1"/>
</dbReference>
<protein>
    <submittedName>
        <fullName evidence="2">Disulfide bond formation protein DsbA</fullName>
    </submittedName>
</protein>
<dbReference type="InterPro" id="IPR001853">
    <property type="entry name" value="DSBA-like_thioredoxin_dom"/>
</dbReference>
<gene>
    <name evidence="2" type="ORF">ENS82_05920</name>
</gene>
<evidence type="ECO:0000259" key="1">
    <source>
        <dbReference type="Pfam" id="PF01323"/>
    </source>
</evidence>
<dbReference type="SUPFAM" id="SSF52833">
    <property type="entry name" value="Thioredoxin-like"/>
    <property type="match status" value="1"/>
</dbReference>
<evidence type="ECO:0000313" key="2">
    <source>
        <dbReference type="EMBL" id="HFG20247.1"/>
    </source>
</evidence>
<dbReference type="Pfam" id="PF01323">
    <property type="entry name" value="DSBA"/>
    <property type="match status" value="1"/>
</dbReference>
<dbReference type="PANTHER" id="PTHR13887">
    <property type="entry name" value="GLUTATHIONE S-TRANSFERASE KAPPA"/>
    <property type="match status" value="1"/>
</dbReference>
<name>A0A7C3DW91_MEIRU</name>
<dbReference type="Gene3D" id="3.40.30.10">
    <property type="entry name" value="Glutaredoxin"/>
    <property type="match status" value="1"/>
</dbReference>
<comment type="caution">
    <text evidence="2">The sequence shown here is derived from an EMBL/GenBank/DDBJ whole genome shotgun (WGS) entry which is preliminary data.</text>
</comment>
<dbReference type="EMBL" id="DSWI01000012">
    <property type="protein sequence ID" value="HFG20247.1"/>
    <property type="molecule type" value="Genomic_DNA"/>
</dbReference>